<proteinExistence type="predicted"/>
<dbReference type="OrthoDB" id="7170795at2"/>
<evidence type="ECO:0000313" key="3">
    <source>
        <dbReference type="Proteomes" id="UP000249254"/>
    </source>
</evidence>
<feature type="domain" description="J" evidence="1">
    <location>
        <begin position="12"/>
        <end position="65"/>
    </location>
</feature>
<dbReference type="SUPFAM" id="SSF46565">
    <property type="entry name" value="Chaperone J-domain"/>
    <property type="match status" value="1"/>
</dbReference>
<dbReference type="Gene3D" id="1.10.287.110">
    <property type="entry name" value="DnaJ domain"/>
    <property type="match status" value="1"/>
</dbReference>
<organism evidence="2 3">
    <name type="scientific">Phenylobacterium soli</name>
    <dbReference type="NCBI Taxonomy" id="2170551"/>
    <lineage>
        <taxon>Bacteria</taxon>
        <taxon>Pseudomonadati</taxon>
        <taxon>Pseudomonadota</taxon>
        <taxon>Alphaproteobacteria</taxon>
        <taxon>Caulobacterales</taxon>
        <taxon>Caulobacteraceae</taxon>
        <taxon>Phenylobacterium</taxon>
    </lineage>
</organism>
<dbReference type="Pfam" id="PF00226">
    <property type="entry name" value="DnaJ"/>
    <property type="match status" value="1"/>
</dbReference>
<dbReference type="InterPro" id="IPR001623">
    <property type="entry name" value="DnaJ_domain"/>
</dbReference>
<dbReference type="InterPro" id="IPR036869">
    <property type="entry name" value="J_dom_sf"/>
</dbReference>
<dbReference type="Gene3D" id="2.60.260.20">
    <property type="entry name" value="Urease metallochaperone UreE, N-terminal domain"/>
    <property type="match status" value="1"/>
</dbReference>
<dbReference type="RefSeq" id="WP_111528190.1">
    <property type="nucleotide sequence ID" value="NZ_JBHRSG010000004.1"/>
</dbReference>
<comment type="caution">
    <text evidence="2">The sequence shown here is derived from an EMBL/GenBank/DDBJ whole genome shotgun (WGS) entry which is preliminary data.</text>
</comment>
<reference evidence="3" key="1">
    <citation type="submission" date="2018-05" db="EMBL/GenBank/DDBJ databases">
        <authorList>
            <person name="Li X."/>
        </authorList>
    </citation>
    <scope>NUCLEOTIDE SEQUENCE [LARGE SCALE GENOMIC DNA]</scope>
    <source>
        <strain evidence="3">LX32</strain>
    </source>
</reference>
<dbReference type="PROSITE" id="PS50076">
    <property type="entry name" value="DNAJ_2"/>
    <property type="match status" value="1"/>
</dbReference>
<protein>
    <submittedName>
        <fullName evidence="2">Molecular chaperone DnaJ</fullName>
    </submittedName>
</protein>
<accession>A0A328AIJ5</accession>
<keyword evidence="3" id="KW-1185">Reference proteome</keyword>
<sequence>MGRPATEISLPEARALLGVAANATAAEIRRAYLEAAKTAHPDQGGSPEAFLRVMAAYRRLEQAAPANETPAETAAHPRDARVLEISPVQAWSGGHADHRLKDGRMLRIKLPVGLRNGDQVRAGDEMLDVVIRSEDGMLVRGDDLWITVAVPPRLLAEGGRVPVVTPIGRRILWVTKKAGERRLLRAPGLGLPARGRHPQGHLFVRLAPRTGALDSAARVLLRRFTAAWAA</sequence>
<dbReference type="Proteomes" id="UP000249254">
    <property type="component" value="Unassembled WGS sequence"/>
</dbReference>
<gene>
    <name evidence="2" type="ORF">DJ017_07825</name>
</gene>
<name>A0A328AIJ5_9CAUL</name>
<dbReference type="EMBL" id="QFYQ01000001">
    <property type="protein sequence ID" value="RAK54439.1"/>
    <property type="molecule type" value="Genomic_DNA"/>
</dbReference>
<dbReference type="CDD" id="cd06257">
    <property type="entry name" value="DnaJ"/>
    <property type="match status" value="1"/>
</dbReference>
<dbReference type="AlphaFoldDB" id="A0A328AIJ5"/>
<evidence type="ECO:0000259" key="1">
    <source>
        <dbReference type="PROSITE" id="PS50076"/>
    </source>
</evidence>
<evidence type="ECO:0000313" key="2">
    <source>
        <dbReference type="EMBL" id="RAK54439.1"/>
    </source>
</evidence>
<dbReference type="SMART" id="SM00271">
    <property type="entry name" value="DnaJ"/>
    <property type="match status" value="1"/>
</dbReference>